<sequence>MKIPPQLCMVCRGGKLLCGLTFCPIEVANTLKPRVTSVTGNEVYGSSPPSVFVGRHSYPKVRVYPSAPPVVGDTMLYEDSGRWLSMDMEEFLSMRLSLLRGGMQVRDVSVANPDYTMQEIQVMAISSRPVEIDMRVSKPFSERSVRLSEDTPPMGPSAPLQKIAISESKADQRVEKAFYDTDLLASEAMSSLYRSGVTVSQLTRALSVGALGTGRRRRLVPTRWAITAVDSTLSDALVRRIKGYSELGEFLVFRRETPGNLFVGILAPSTWRYEWGEAWFPGSTWNLWGTNPEVMIDYEDYRGRDTYPDIGGCYYAARLAVAEYLDAVRRQAAPILWREIYPSFNLPVGVWYVRENLREMFRSKPERFSSLAEALRHASIGMRVPLEKWVSRSHVVKALRSVTLDHFMGDMHDGDRG</sequence>
<dbReference type="AlphaFoldDB" id="A0AA37BQ20"/>
<dbReference type="HAMAP" id="MF_02096">
    <property type="entry name" value="Nre"/>
    <property type="match status" value="1"/>
</dbReference>
<dbReference type="InterPro" id="IPR033167">
    <property type="entry name" value="Nre"/>
</dbReference>
<reference evidence="4" key="2">
    <citation type="submission" date="2022-09" db="EMBL/GenBank/DDBJ databases">
        <authorList>
            <person name="Sun Q."/>
            <person name="Ohkuma M."/>
        </authorList>
    </citation>
    <scope>NUCLEOTIDE SEQUENCE</scope>
    <source>
        <strain evidence="4">JCM 13583</strain>
    </source>
</reference>
<keyword evidence="5" id="KW-1185">Reference proteome</keyword>
<dbReference type="GO" id="GO:0006281">
    <property type="term" value="P:DNA repair"/>
    <property type="evidence" value="ECO:0007669"/>
    <property type="project" value="UniProtKB-UniRule"/>
</dbReference>
<comment type="function">
    <text evidence="1">Involved in DNA damage repair.</text>
</comment>
<comment type="caution">
    <text evidence="4">The sequence shown here is derived from an EMBL/GenBank/DDBJ whole genome shotgun (WGS) entry which is preliminary data.</text>
</comment>
<feature type="domain" description="Archaeal Nre C-terminal" evidence="3">
    <location>
        <begin position="299"/>
        <end position="407"/>
    </location>
</feature>
<keyword evidence="1" id="KW-0234">DNA repair</keyword>
<dbReference type="Pfam" id="PF04895">
    <property type="entry name" value="Nre_C"/>
    <property type="match status" value="1"/>
</dbReference>
<feature type="domain" description="Archaeal Nre N-terminal" evidence="2">
    <location>
        <begin position="17"/>
        <end position="286"/>
    </location>
</feature>
<evidence type="ECO:0000259" key="2">
    <source>
        <dbReference type="Pfam" id="PF04894"/>
    </source>
</evidence>
<accession>A0AA37BQ20</accession>
<comment type="caution">
    <text evidence="1">Lacks conserved residue(s) required for the propagation of feature annotation.</text>
</comment>
<proteinExistence type="inferred from homology"/>
<evidence type="ECO:0000313" key="5">
    <source>
        <dbReference type="Proteomes" id="UP000632195"/>
    </source>
</evidence>
<dbReference type="Pfam" id="PF04894">
    <property type="entry name" value="Nre_N"/>
    <property type="match status" value="1"/>
</dbReference>
<dbReference type="InterPro" id="IPR006979">
    <property type="entry name" value="Nre_C"/>
</dbReference>
<gene>
    <name evidence="4" type="ORF">GCM10007108_03540</name>
</gene>
<organism evidence="4 5">
    <name type="scientific">Thermogymnomonas acidicola</name>
    <dbReference type="NCBI Taxonomy" id="399579"/>
    <lineage>
        <taxon>Archaea</taxon>
        <taxon>Methanobacteriati</taxon>
        <taxon>Thermoplasmatota</taxon>
        <taxon>Thermoplasmata</taxon>
        <taxon>Thermoplasmatales</taxon>
        <taxon>Thermogymnomonas</taxon>
    </lineage>
</organism>
<dbReference type="Proteomes" id="UP000632195">
    <property type="component" value="Unassembled WGS sequence"/>
</dbReference>
<comment type="similarity">
    <text evidence="1">Belongs to the Nre family.</text>
</comment>
<dbReference type="InterPro" id="IPR006978">
    <property type="entry name" value="Nre_N"/>
</dbReference>
<keyword evidence="1" id="KW-0227">DNA damage</keyword>
<evidence type="ECO:0000259" key="3">
    <source>
        <dbReference type="Pfam" id="PF04895"/>
    </source>
</evidence>
<dbReference type="EMBL" id="BMNY01000001">
    <property type="protein sequence ID" value="GGM68714.1"/>
    <property type="molecule type" value="Genomic_DNA"/>
</dbReference>
<reference evidence="4" key="1">
    <citation type="journal article" date="2014" name="Int. J. Syst. Evol. Microbiol.">
        <title>Complete genome sequence of Corynebacterium casei LMG S-19264T (=DSM 44701T), isolated from a smear-ripened cheese.</title>
        <authorList>
            <consortium name="US DOE Joint Genome Institute (JGI-PGF)"/>
            <person name="Walter F."/>
            <person name="Albersmeier A."/>
            <person name="Kalinowski J."/>
            <person name="Ruckert C."/>
        </authorList>
    </citation>
    <scope>NUCLEOTIDE SEQUENCE</scope>
    <source>
        <strain evidence="4">JCM 13583</strain>
    </source>
</reference>
<dbReference type="PANTHER" id="PTHR38136">
    <property type="entry name" value="DNA REPAIR PROTEIN"/>
    <property type="match status" value="1"/>
</dbReference>
<protein>
    <recommendedName>
        <fullName evidence="1">DNA repair protein</fullName>
    </recommendedName>
</protein>
<name>A0AA37BQ20_9ARCH</name>
<evidence type="ECO:0000256" key="1">
    <source>
        <dbReference type="HAMAP-Rule" id="MF_02096"/>
    </source>
</evidence>
<dbReference type="PANTHER" id="PTHR38136:SF2">
    <property type="entry name" value="DNA REPAIR PROTEIN"/>
    <property type="match status" value="1"/>
</dbReference>
<evidence type="ECO:0000313" key="4">
    <source>
        <dbReference type="EMBL" id="GGM68714.1"/>
    </source>
</evidence>